<evidence type="ECO:0000313" key="1">
    <source>
        <dbReference type="EMBL" id="CAI2385963.1"/>
    </source>
</evidence>
<dbReference type="EMBL" id="CAMPGE010028442">
    <property type="protein sequence ID" value="CAI2385963.1"/>
    <property type="molecule type" value="Genomic_DNA"/>
</dbReference>
<evidence type="ECO:0000313" key="2">
    <source>
        <dbReference type="Proteomes" id="UP001295684"/>
    </source>
</evidence>
<keyword evidence="2" id="KW-1185">Reference proteome</keyword>
<dbReference type="AlphaFoldDB" id="A0AAD1Y6B8"/>
<comment type="caution">
    <text evidence="1">The sequence shown here is derived from an EMBL/GenBank/DDBJ whole genome shotgun (WGS) entry which is preliminary data.</text>
</comment>
<dbReference type="Proteomes" id="UP001295684">
    <property type="component" value="Unassembled WGS sequence"/>
</dbReference>
<name>A0AAD1Y6B8_EUPCR</name>
<accession>A0AAD1Y6B8</accession>
<reference evidence="1" key="1">
    <citation type="submission" date="2023-07" db="EMBL/GenBank/DDBJ databases">
        <authorList>
            <consortium name="AG Swart"/>
            <person name="Singh M."/>
            <person name="Singh A."/>
            <person name="Seah K."/>
            <person name="Emmerich C."/>
        </authorList>
    </citation>
    <scope>NUCLEOTIDE SEQUENCE</scope>
    <source>
        <strain evidence="1">DP1</strain>
    </source>
</reference>
<organism evidence="1 2">
    <name type="scientific">Euplotes crassus</name>
    <dbReference type="NCBI Taxonomy" id="5936"/>
    <lineage>
        <taxon>Eukaryota</taxon>
        <taxon>Sar</taxon>
        <taxon>Alveolata</taxon>
        <taxon>Ciliophora</taxon>
        <taxon>Intramacronucleata</taxon>
        <taxon>Spirotrichea</taxon>
        <taxon>Hypotrichia</taxon>
        <taxon>Euplotida</taxon>
        <taxon>Euplotidae</taxon>
        <taxon>Moneuplotes</taxon>
    </lineage>
</organism>
<protein>
    <submittedName>
        <fullName evidence="1">Uncharacterized protein</fullName>
    </submittedName>
</protein>
<sequence length="304" mass="35760">MNSKPRNQSFYGSEMSSYPYILQDAYQEQPRIAHPEIFTKSALANFCCLKYETGHIAIPQESTHQVFYCDIDDFCLCGTTLLQTPRVISDEQPQIRDQKEFSPAVIARSFTNYSMGSLSYLPHSESSSVETGIQRQSDDFFSPSWVRAQYKSRKDVIYKAIFRRMRKFFMDDFLTTMGKKSIKSRFPQKVKDYCSFRFPACENETVSVIFNCIINSKEKICKIRSRDQPLRKKVSELVYMFSERRLKEMEEHPEFFEILMYFLNQPNTLNLISEDGTQEYLQKLRECLEQLAIVAAYRRSRLNL</sequence>
<gene>
    <name evidence="1" type="ORF">ECRASSUSDP1_LOCUS27561</name>
</gene>
<proteinExistence type="predicted"/>